<evidence type="ECO:0000313" key="2">
    <source>
        <dbReference type="Proteomes" id="UP000244066"/>
    </source>
</evidence>
<organism evidence="1 2">
    <name type="scientific">Candidatus Terraquivivens tikiterensis</name>
    <dbReference type="NCBI Taxonomy" id="1980982"/>
    <lineage>
        <taxon>Archaea</taxon>
        <taxon>Nitrososphaerota</taxon>
        <taxon>Candidatus Wolframiiraptoraceae</taxon>
        <taxon>Candidatus Terraquivivens</taxon>
    </lineage>
</organism>
<gene>
    <name evidence="1" type="ORF">B9J98_03835</name>
</gene>
<proteinExistence type="predicted"/>
<comment type="caution">
    <text evidence="1">The sequence shown here is derived from an EMBL/GenBank/DDBJ whole genome shotgun (WGS) entry which is preliminary data.</text>
</comment>
<dbReference type="Proteomes" id="UP000244066">
    <property type="component" value="Unassembled WGS sequence"/>
</dbReference>
<dbReference type="SUPFAM" id="SSF54909">
    <property type="entry name" value="Dimeric alpha+beta barrel"/>
    <property type="match status" value="2"/>
</dbReference>
<evidence type="ECO:0000313" key="1">
    <source>
        <dbReference type="EMBL" id="PUA32713.1"/>
    </source>
</evidence>
<dbReference type="Gene3D" id="3.30.70.920">
    <property type="match status" value="2"/>
</dbReference>
<dbReference type="AlphaFoldDB" id="A0A2R7Y5G3"/>
<dbReference type="InterPro" id="IPR011008">
    <property type="entry name" value="Dimeric_a/b-barrel"/>
</dbReference>
<name>A0A2R7Y5G3_9ARCH</name>
<dbReference type="EMBL" id="NDWU01000007">
    <property type="protein sequence ID" value="PUA32713.1"/>
    <property type="molecule type" value="Genomic_DNA"/>
</dbReference>
<reference evidence="1 2" key="1">
    <citation type="submission" date="2017-04" db="EMBL/GenBank/DDBJ databases">
        <title>Draft Aigarchaeota genome from a New Zealand hot spring.</title>
        <authorList>
            <person name="Reysenbach A.-L."/>
            <person name="Donaho J.A."/>
            <person name="Gerhart J."/>
            <person name="Kelley J.F."/>
            <person name="Kouba K."/>
            <person name="Podar M."/>
            <person name="Stott M."/>
        </authorList>
    </citation>
    <scope>NUCLEOTIDE SEQUENCE [LARGE SCALE GENOMIC DNA]</scope>
    <source>
        <strain evidence="1">NZ13_MG1</strain>
    </source>
</reference>
<protein>
    <submittedName>
        <fullName evidence="1">Uncharacterized protein</fullName>
    </submittedName>
</protein>
<accession>A0A2R7Y5G3</accession>
<sequence>MKAFILGSVSTRSALVDSLRAARNSSFIKEAYLIWGPYDMLCKAEVSSLGQLNTVLDLLHDSEVVDTNTLIVNEEGGLTFEVEDVDKIKKCAYIFMKLRRPAAPRLWDTFLKGIEDITEAHQLFGMYDVVISVREEAREEYFDRVFKRLWLLTEVNLTSTHTCFTLKV</sequence>